<dbReference type="AlphaFoldDB" id="A0A8H7CD59"/>
<keyword evidence="2" id="KW-1185">Reference proteome</keyword>
<dbReference type="EMBL" id="JACAZI010000031">
    <property type="protein sequence ID" value="KAF7332845.1"/>
    <property type="molecule type" value="Genomic_DNA"/>
</dbReference>
<proteinExistence type="predicted"/>
<organism evidence="1 2">
    <name type="scientific">Mycena venus</name>
    <dbReference type="NCBI Taxonomy" id="2733690"/>
    <lineage>
        <taxon>Eukaryota</taxon>
        <taxon>Fungi</taxon>
        <taxon>Dikarya</taxon>
        <taxon>Basidiomycota</taxon>
        <taxon>Agaricomycotina</taxon>
        <taxon>Agaricomycetes</taxon>
        <taxon>Agaricomycetidae</taxon>
        <taxon>Agaricales</taxon>
        <taxon>Marasmiineae</taxon>
        <taxon>Mycenaceae</taxon>
        <taxon>Mycena</taxon>
    </lineage>
</organism>
<evidence type="ECO:0000313" key="2">
    <source>
        <dbReference type="Proteomes" id="UP000620124"/>
    </source>
</evidence>
<dbReference type="Proteomes" id="UP000620124">
    <property type="component" value="Unassembled WGS sequence"/>
</dbReference>
<accession>A0A8H7CD59</accession>
<gene>
    <name evidence="1" type="ORF">MVEN_02389400</name>
</gene>
<comment type="caution">
    <text evidence="1">The sequence shown here is derived from an EMBL/GenBank/DDBJ whole genome shotgun (WGS) entry which is preliminary data.</text>
</comment>
<evidence type="ECO:0000313" key="1">
    <source>
        <dbReference type="EMBL" id="KAF7332845.1"/>
    </source>
</evidence>
<sequence>MTDLPLIHRVLVDHNEEGVACITSNKVIMPQTAKQAESGRRLTACPRLTPMPAPDEPVRNLKLILALFPTSART</sequence>
<protein>
    <submittedName>
        <fullName evidence="1">Uncharacterized protein</fullName>
    </submittedName>
</protein>
<reference evidence="1" key="1">
    <citation type="submission" date="2020-05" db="EMBL/GenBank/DDBJ databases">
        <title>Mycena genomes resolve the evolution of fungal bioluminescence.</title>
        <authorList>
            <person name="Tsai I.J."/>
        </authorList>
    </citation>
    <scope>NUCLEOTIDE SEQUENCE</scope>
    <source>
        <strain evidence="1">CCC161011</strain>
    </source>
</reference>
<name>A0A8H7CD59_9AGAR</name>